<evidence type="ECO:0000313" key="2">
    <source>
        <dbReference type="EMBL" id="GLI91526.1"/>
    </source>
</evidence>
<evidence type="ECO:0000256" key="1">
    <source>
        <dbReference type="SAM" id="Phobius"/>
    </source>
</evidence>
<keyword evidence="1" id="KW-1133">Transmembrane helix</keyword>
<keyword evidence="1" id="KW-0812">Transmembrane</keyword>
<evidence type="ECO:0008006" key="4">
    <source>
        <dbReference type="Google" id="ProtNLM"/>
    </source>
</evidence>
<gene>
    <name evidence="2" type="ORF">LMG27198_05180</name>
</gene>
<accession>A0A9W6GR70</accession>
<proteinExistence type="predicted"/>
<dbReference type="Proteomes" id="UP001144323">
    <property type="component" value="Unassembled WGS sequence"/>
</dbReference>
<dbReference type="EMBL" id="BSEC01000001">
    <property type="protein sequence ID" value="GLI91526.1"/>
    <property type="molecule type" value="Genomic_DNA"/>
</dbReference>
<keyword evidence="3" id="KW-1185">Reference proteome</keyword>
<evidence type="ECO:0000313" key="3">
    <source>
        <dbReference type="Proteomes" id="UP001144323"/>
    </source>
</evidence>
<keyword evidence="1" id="KW-0472">Membrane</keyword>
<sequence length="102" mass="10805">MQIFRRNRERDVQEIGGVVSQQATAAAEQAQRLMEQGMTQAGEAISAAREQGAQLSEEAGEALGEWRSSVESAVRAQPITALALAALAGLAFGALFRTSDKS</sequence>
<name>A0A9W6GR70_9HYPH</name>
<feature type="transmembrane region" description="Helical" evidence="1">
    <location>
        <begin position="76"/>
        <end position="96"/>
    </location>
</feature>
<reference evidence="2" key="1">
    <citation type="journal article" date="2023" name="Int. J. Syst. Evol. Microbiol.">
        <title>Methylocystis iwaonis sp. nov., a type II methane-oxidizing bacterium from surface soil of a rice paddy field in Japan, and emended description of the genus Methylocystis (ex Whittenbury et al. 1970) Bowman et al. 1993.</title>
        <authorList>
            <person name="Kaise H."/>
            <person name="Sawadogo J.B."/>
            <person name="Alam M.S."/>
            <person name="Ueno C."/>
            <person name="Dianou D."/>
            <person name="Shinjo R."/>
            <person name="Asakawa S."/>
        </authorList>
    </citation>
    <scope>NUCLEOTIDE SEQUENCE</scope>
    <source>
        <strain evidence="2">LMG27198</strain>
    </source>
</reference>
<dbReference type="AlphaFoldDB" id="A0A9W6GR70"/>
<dbReference type="RefSeq" id="WP_281800211.1">
    <property type="nucleotide sequence ID" value="NZ_BSEC01000001.1"/>
</dbReference>
<comment type="caution">
    <text evidence="2">The sequence shown here is derived from an EMBL/GenBank/DDBJ whole genome shotgun (WGS) entry which is preliminary data.</text>
</comment>
<organism evidence="2 3">
    <name type="scientific">Methylocystis echinoides</name>
    <dbReference type="NCBI Taxonomy" id="29468"/>
    <lineage>
        <taxon>Bacteria</taxon>
        <taxon>Pseudomonadati</taxon>
        <taxon>Pseudomonadota</taxon>
        <taxon>Alphaproteobacteria</taxon>
        <taxon>Hyphomicrobiales</taxon>
        <taxon>Methylocystaceae</taxon>
        <taxon>Methylocystis</taxon>
    </lineage>
</organism>
<protein>
    <recommendedName>
        <fullName evidence="4">DUF883 domain-containing protein</fullName>
    </recommendedName>
</protein>